<organism evidence="1 2">
    <name type="scientific">Nocardioides massiliensis</name>
    <dbReference type="NCBI Taxonomy" id="1325935"/>
    <lineage>
        <taxon>Bacteria</taxon>
        <taxon>Bacillati</taxon>
        <taxon>Actinomycetota</taxon>
        <taxon>Actinomycetes</taxon>
        <taxon>Propionibacteriales</taxon>
        <taxon>Nocardioidaceae</taxon>
        <taxon>Nocardioides</taxon>
    </lineage>
</organism>
<keyword evidence="1" id="KW-0413">Isomerase</keyword>
<keyword evidence="2" id="KW-1185">Reference proteome</keyword>
<dbReference type="Gene3D" id="3.40.50.12500">
    <property type="match status" value="1"/>
</dbReference>
<gene>
    <name evidence="1" type="ORF">J2S59_001645</name>
</gene>
<dbReference type="Proteomes" id="UP001240447">
    <property type="component" value="Unassembled WGS sequence"/>
</dbReference>
<dbReference type="InterPro" id="IPR026286">
    <property type="entry name" value="MaiA/AMDase"/>
</dbReference>
<dbReference type="InterPro" id="IPR053714">
    <property type="entry name" value="Iso_Racemase_Enz_sf"/>
</dbReference>
<dbReference type="EC" id="5.2.1.1" evidence="1"/>
<dbReference type="Pfam" id="PF17645">
    <property type="entry name" value="Amdase"/>
    <property type="match status" value="1"/>
</dbReference>
<dbReference type="PIRSF" id="PIRSF015736">
    <property type="entry name" value="MI"/>
    <property type="match status" value="1"/>
</dbReference>
<dbReference type="PANTHER" id="PTHR40267">
    <property type="entry name" value="BLR3294 PROTEIN"/>
    <property type="match status" value="1"/>
</dbReference>
<name>A0ABT9NNE3_9ACTN</name>
<proteinExistence type="predicted"/>
<evidence type="ECO:0000313" key="2">
    <source>
        <dbReference type="Proteomes" id="UP001240447"/>
    </source>
</evidence>
<dbReference type="GO" id="GO:0050076">
    <property type="term" value="F:maleate isomerase activity"/>
    <property type="evidence" value="ECO:0007669"/>
    <property type="project" value="UniProtKB-EC"/>
</dbReference>
<accession>A0ABT9NNE3</accession>
<dbReference type="PANTHER" id="PTHR40267:SF1">
    <property type="entry name" value="BLR3294 PROTEIN"/>
    <property type="match status" value="1"/>
</dbReference>
<reference evidence="1 2" key="1">
    <citation type="submission" date="2023-07" db="EMBL/GenBank/DDBJ databases">
        <title>Sequencing the genomes of 1000 actinobacteria strains.</title>
        <authorList>
            <person name="Klenk H.-P."/>
        </authorList>
    </citation>
    <scope>NUCLEOTIDE SEQUENCE [LARGE SCALE GENOMIC DNA]</scope>
    <source>
        <strain evidence="1 2">GD13</strain>
    </source>
</reference>
<evidence type="ECO:0000313" key="1">
    <source>
        <dbReference type="EMBL" id="MDP9821836.1"/>
    </source>
</evidence>
<protein>
    <submittedName>
        <fullName evidence="1">Maleate isomerase</fullName>
        <ecNumber evidence="1">5.2.1.1</ecNumber>
    </submittedName>
</protein>
<sequence>MALGFGHRARVGQLYPSGGLCDYELQMMAPAGVQVVTTRMPFAATSAADDLAMIRDLERNALLLADAEVDLIAFNCTAASLLAGPEVVTARITAATGISAVTTIDAVEQALLALDARRIALVNPYPPEVEEHEISYLADHGFTVVATAGPACATPTEQGAIPHDTWRREVGGLDPAAIDAVLISCAGVQTAEIIGELEDLCGLPVVTSNQALLRLVLLHLGLEPVSPDYGRLLAARAAALPATEVVR</sequence>
<comment type="caution">
    <text evidence="1">The sequence shown here is derived from an EMBL/GenBank/DDBJ whole genome shotgun (WGS) entry which is preliminary data.</text>
</comment>
<dbReference type="EMBL" id="JAUSQM010000001">
    <property type="protein sequence ID" value="MDP9821836.1"/>
    <property type="molecule type" value="Genomic_DNA"/>
</dbReference>
<dbReference type="RefSeq" id="WP_068124612.1">
    <property type="nucleotide sequence ID" value="NZ_CCXJ01000764.2"/>
</dbReference>